<evidence type="ECO:0000256" key="5">
    <source>
        <dbReference type="ARBA" id="ARBA00022598"/>
    </source>
</evidence>
<dbReference type="Pfam" id="PF01411">
    <property type="entry name" value="tRNA-synt_2c"/>
    <property type="match status" value="1"/>
</dbReference>
<dbReference type="Pfam" id="PF07973">
    <property type="entry name" value="tRNA_SAD"/>
    <property type="match status" value="1"/>
</dbReference>
<dbReference type="PROSITE" id="PS50860">
    <property type="entry name" value="AA_TRNA_LIGASE_II_ALA"/>
    <property type="match status" value="1"/>
</dbReference>
<protein>
    <recommendedName>
        <fullName evidence="3">Alanine--tRNA ligase</fullName>
        <ecNumber evidence="2">6.1.1.7</ecNumber>
    </recommendedName>
    <alternativeName>
        <fullName evidence="13">Alanyl-tRNA synthetase</fullName>
    </alternativeName>
</protein>
<dbReference type="PRINTS" id="PR00980">
    <property type="entry name" value="TRNASYNTHALA"/>
</dbReference>
<evidence type="ECO:0000256" key="4">
    <source>
        <dbReference type="ARBA" id="ARBA00022555"/>
    </source>
</evidence>
<name>A0AAV8WGH3_9CUCU</name>
<proteinExistence type="inferred from homology"/>
<dbReference type="InterPro" id="IPR018164">
    <property type="entry name" value="Ala-tRNA-synth_IIc_N"/>
</dbReference>
<dbReference type="Gene3D" id="3.30.930.10">
    <property type="entry name" value="Bira Bifunctional Protein, Domain 2"/>
    <property type="match status" value="1"/>
</dbReference>
<evidence type="ECO:0000256" key="14">
    <source>
        <dbReference type="ARBA" id="ARBA00048300"/>
    </source>
</evidence>
<dbReference type="InterPro" id="IPR012947">
    <property type="entry name" value="tRNA_SAD"/>
</dbReference>
<dbReference type="SUPFAM" id="SSF50447">
    <property type="entry name" value="Translation proteins"/>
    <property type="match status" value="1"/>
</dbReference>
<dbReference type="SMART" id="SM00863">
    <property type="entry name" value="tRNA_SAD"/>
    <property type="match status" value="1"/>
</dbReference>
<feature type="binding site" evidence="15">
    <location>
        <position position="735"/>
    </location>
    <ligand>
        <name>Zn(2+)</name>
        <dbReference type="ChEBI" id="CHEBI:29105"/>
    </ligand>
</feature>
<evidence type="ECO:0000256" key="12">
    <source>
        <dbReference type="ARBA" id="ARBA00023146"/>
    </source>
</evidence>
<sequence length="990" mass="113377">MVRITYTKLTHFRIMKPVSIRNISKYLHRDICSRVIRQRFLDYFIVENGHSFVQSSPVVPYCDPTLSFVNAGMNQFKGVLLSTQTPRYKKVANSQKCIRVGGKHNDLNIIGKDGYHHTFFEMLGSWSFGDYFKRDACKLAWDLLTNVYKLSKSRLYVTYFKGDESLGLPEDLETKDIWKEIGVPEERILPFGGKHNFWEMGVTGPCGPCTEIHVDHMGATNRAEFVNKGLHDLTELWNIVFIQYNRHLDGTIKALPQKHVDTGMGFERLTSILQGKTSNYDTDNFVYLLNAIHKNSRGLPKYGGTFGEKDWNKLDTSYRILADHMRMITVCLGDGVIPEQNQKLRRILRKAFLLSETVFKKENGLVKELTNYVVENLGPVYPELERNIAQIQLIVDYEEEVYKSLRESVAKDWEKLTKEKKKFLEIDVVESPSFIAAYKELAFLDVKEIDRDLAFKLYDTYGLDEDLISKMSTVLNIKFDPEVLHEELEKAKCRSKENSLYEEDGVYSNLVNKNLPKTDDSFKYSYFKNKDKYVFNDVNVKVLQIFQDNVPVSEISSDFYCALLLDKTNLYCEAGGQVSDMGTIMFGNDIFEVMSIENINGYILHKGFFKSKSNKLKLSAPGRLTVNEELRLNCMRNHTSTHLLNAAIHNRVTDKYLSFDVAIFGDKLNADQTKEIEKQIVSVIKNSKAVQVSEVDSQKLLDYDFITLIPGEVYPDTGIRIVEIEDGDFLSREPCCGTHVLNTSDIEDFCIVNVKSLGRSTASISAVTGDRAKLAKSNGVELVEEIDTLTKHIADNVDKPEVLDMAVTNLRKKLHYNMDDCSILPINTKYDCMSKLDAISKQIRETTKENLKDFIEIEMKNVLDSNVKRTKSNKEYVIHYLRTSLILDSVPLQKATRLCPHLPILVISYAHNMVKARCCVPKNIRTDKFNAEKWMKETVASVFKSQTAPPKGQDGSLVCNMKSKKVHLQEWDPLLNECLEKAEKYIQENL</sequence>
<dbReference type="GO" id="GO:0002161">
    <property type="term" value="F:aminoacyl-tRNA deacylase activity"/>
    <property type="evidence" value="ECO:0007669"/>
    <property type="project" value="TreeGrafter"/>
</dbReference>
<evidence type="ECO:0000259" key="16">
    <source>
        <dbReference type="PROSITE" id="PS50860"/>
    </source>
</evidence>
<dbReference type="NCBIfam" id="TIGR00344">
    <property type="entry name" value="alaS"/>
    <property type="match status" value="1"/>
</dbReference>
<dbReference type="SUPFAM" id="SSF55681">
    <property type="entry name" value="Class II aaRS and biotin synthetases"/>
    <property type="match status" value="1"/>
</dbReference>
<dbReference type="HAMAP" id="MF_00036_B">
    <property type="entry name" value="Ala_tRNA_synth_B"/>
    <property type="match status" value="1"/>
</dbReference>
<dbReference type="FunFam" id="3.30.930.10:FF:000011">
    <property type="entry name" value="Alanine--tRNA ligase, cytoplasmic"/>
    <property type="match status" value="1"/>
</dbReference>
<feature type="binding site" evidence="15">
    <location>
        <position position="739"/>
    </location>
    <ligand>
        <name>Zn(2+)</name>
        <dbReference type="ChEBI" id="CHEBI:29105"/>
    </ligand>
</feature>
<comment type="cofactor">
    <cofactor evidence="15">
        <name>Zn(2+)</name>
        <dbReference type="ChEBI" id="CHEBI:29105"/>
    </cofactor>
    <text evidence="15">Binds 1 zinc ion per subunit.</text>
</comment>
<keyword evidence="8 15" id="KW-0862">Zinc</keyword>
<dbReference type="AlphaFoldDB" id="A0AAV8WGH3"/>
<dbReference type="CDD" id="cd00673">
    <property type="entry name" value="AlaRS_core"/>
    <property type="match status" value="1"/>
</dbReference>
<dbReference type="InterPro" id="IPR023033">
    <property type="entry name" value="Ala_tRNA_ligase_euk/bac"/>
</dbReference>
<dbReference type="GO" id="GO:0008270">
    <property type="term" value="F:zinc ion binding"/>
    <property type="evidence" value="ECO:0007669"/>
    <property type="project" value="UniProtKB-UniRule"/>
</dbReference>
<dbReference type="InterPro" id="IPR018163">
    <property type="entry name" value="Thr/Ala-tRNA-synth_IIc_edit"/>
</dbReference>
<comment type="similarity">
    <text evidence="1">Belongs to the class-II aminoacyl-tRNA synthetase family. Alax-L subfamily.</text>
</comment>
<evidence type="ECO:0000256" key="9">
    <source>
        <dbReference type="ARBA" id="ARBA00022840"/>
    </source>
</evidence>
<keyword evidence="6 15" id="KW-0479">Metal-binding</keyword>
<evidence type="ECO:0000256" key="6">
    <source>
        <dbReference type="ARBA" id="ARBA00022723"/>
    </source>
</evidence>
<organism evidence="17 18">
    <name type="scientific">Exocentrus adspersus</name>
    <dbReference type="NCBI Taxonomy" id="1586481"/>
    <lineage>
        <taxon>Eukaryota</taxon>
        <taxon>Metazoa</taxon>
        <taxon>Ecdysozoa</taxon>
        <taxon>Arthropoda</taxon>
        <taxon>Hexapoda</taxon>
        <taxon>Insecta</taxon>
        <taxon>Pterygota</taxon>
        <taxon>Neoptera</taxon>
        <taxon>Endopterygota</taxon>
        <taxon>Coleoptera</taxon>
        <taxon>Polyphaga</taxon>
        <taxon>Cucujiformia</taxon>
        <taxon>Chrysomeloidea</taxon>
        <taxon>Cerambycidae</taxon>
        <taxon>Lamiinae</taxon>
        <taxon>Acanthocinini</taxon>
        <taxon>Exocentrus</taxon>
    </lineage>
</organism>
<dbReference type="SUPFAM" id="SSF101353">
    <property type="entry name" value="Putative anticodon-binding domain of alanyl-tRNA synthetase (AlaRS)"/>
    <property type="match status" value="1"/>
</dbReference>
<feature type="domain" description="Alanyl-transfer RNA synthetases family profile" evidence="16">
    <location>
        <begin position="31"/>
        <end position="778"/>
    </location>
</feature>
<reference evidence="17 18" key="1">
    <citation type="journal article" date="2023" name="Insect Mol. Biol.">
        <title>Genome sequencing provides insights into the evolution of gene families encoding plant cell wall-degrading enzymes in longhorned beetles.</title>
        <authorList>
            <person name="Shin N.R."/>
            <person name="Okamura Y."/>
            <person name="Kirsch R."/>
            <person name="Pauchet Y."/>
        </authorList>
    </citation>
    <scope>NUCLEOTIDE SEQUENCE [LARGE SCALE GENOMIC DNA]</scope>
    <source>
        <strain evidence="17">EAD_L_NR</strain>
    </source>
</reference>
<dbReference type="InterPro" id="IPR018162">
    <property type="entry name" value="Ala-tRNA-ligase_IIc_anticod-bd"/>
</dbReference>
<dbReference type="Gene3D" id="3.30.980.10">
    <property type="entry name" value="Threonyl-trna Synthetase, Chain A, domain 2"/>
    <property type="match status" value="1"/>
</dbReference>
<keyword evidence="5 15" id="KW-0436">Ligase</keyword>
<keyword evidence="12 15" id="KW-0030">Aminoacyl-tRNA synthetase</keyword>
<comment type="caution">
    <text evidence="17">The sequence shown here is derived from an EMBL/GenBank/DDBJ whole genome shotgun (WGS) entry which is preliminary data.</text>
</comment>
<evidence type="ECO:0000256" key="2">
    <source>
        <dbReference type="ARBA" id="ARBA00013168"/>
    </source>
</evidence>
<dbReference type="EMBL" id="JANEYG010000001">
    <property type="protein sequence ID" value="KAJ8925311.1"/>
    <property type="molecule type" value="Genomic_DNA"/>
</dbReference>
<dbReference type="GO" id="GO:0005739">
    <property type="term" value="C:mitochondrion"/>
    <property type="evidence" value="ECO:0007669"/>
    <property type="project" value="TreeGrafter"/>
</dbReference>
<comment type="domain">
    <text evidence="15">Consists of three domains; the N-terminal catalytic domain, the editing domain and the C-terminal C-Ala domain. The editing domain removes incorrectly charged amino acids, while the C-Ala domain, along with tRNA(Ala), serves as a bridge to cooperatively bring together the editing and aminoacylation centers thus stimulating deacylation of misacylated tRNAs.</text>
</comment>
<keyword evidence="11 15" id="KW-0648">Protein biosynthesis</keyword>
<dbReference type="PANTHER" id="PTHR11777">
    <property type="entry name" value="ALANYL-TRNA SYNTHETASE"/>
    <property type="match status" value="1"/>
</dbReference>
<dbReference type="InterPro" id="IPR009000">
    <property type="entry name" value="Transl_B-barrel_sf"/>
</dbReference>
<gene>
    <name evidence="17" type="ORF">NQ315_009141</name>
</gene>
<dbReference type="GO" id="GO:0006419">
    <property type="term" value="P:alanyl-tRNA aminoacylation"/>
    <property type="evidence" value="ECO:0007669"/>
    <property type="project" value="InterPro"/>
</dbReference>
<dbReference type="PANTHER" id="PTHR11777:SF9">
    <property type="entry name" value="ALANINE--TRNA LIGASE, CYTOPLASMIC"/>
    <property type="match status" value="1"/>
</dbReference>
<evidence type="ECO:0000256" key="13">
    <source>
        <dbReference type="ARBA" id="ARBA00032577"/>
    </source>
</evidence>
<comment type="catalytic activity">
    <reaction evidence="14 15">
        <text>tRNA(Ala) + L-alanine + ATP = L-alanyl-tRNA(Ala) + AMP + diphosphate</text>
        <dbReference type="Rhea" id="RHEA:12540"/>
        <dbReference type="Rhea" id="RHEA-COMP:9657"/>
        <dbReference type="Rhea" id="RHEA-COMP:9923"/>
        <dbReference type="ChEBI" id="CHEBI:30616"/>
        <dbReference type="ChEBI" id="CHEBI:33019"/>
        <dbReference type="ChEBI" id="CHEBI:57972"/>
        <dbReference type="ChEBI" id="CHEBI:78442"/>
        <dbReference type="ChEBI" id="CHEBI:78497"/>
        <dbReference type="ChEBI" id="CHEBI:456215"/>
        <dbReference type="EC" id="6.1.1.7"/>
    </reaction>
</comment>
<evidence type="ECO:0000256" key="10">
    <source>
        <dbReference type="ARBA" id="ARBA00022884"/>
    </source>
</evidence>
<dbReference type="GO" id="GO:0004813">
    <property type="term" value="F:alanine-tRNA ligase activity"/>
    <property type="evidence" value="ECO:0007669"/>
    <property type="project" value="UniProtKB-UniRule"/>
</dbReference>
<evidence type="ECO:0000256" key="1">
    <source>
        <dbReference type="ARBA" id="ARBA00008429"/>
    </source>
</evidence>
<comment type="subunit">
    <text evidence="15">Monomer.</text>
</comment>
<evidence type="ECO:0000256" key="11">
    <source>
        <dbReference type="ARBA" id="ARBA00022917"/>
    </source>
</evidence>
<keyword evidence="9 15" id="KW-0067">ATP-binding</keyword>
<comment type="function">
    <text evidence="15">Catalyzes the attachment of alanine to tRNA(Ala) in a two-step reaction: alanine is first activated by ATP to form Ala-AMP and then transferred to the acceptor end of tRNA(Ala). Also edits incorrectly charged tRNA(Ala) via its editing domain.</text>
</comment>
<keyword evidence="10 15" id="KW-0694">RNA-binding</keyword>
<evidence type="ECO:0000256" key="3">
    <source>
        <dbReference type="ARBA" id="ARBA00017959"/>
    </source>
</evidence>
<keyword evidence="18" id="KW-1185">Reference proteome</keyword>
<dbReference type="SUPFAM" id="SSF55186">
    <property type="entry name" value="ThrRS/AlaRS common domain"/>
    <property type="match status" value="1"/>
</dbReference>
<evidence type="ECO:0000256" key="8">
    <source>
        <dbReference type="ARBA" id="ARBA00022833"/>
    </source>
</evidence>
<dbReference type="InterPro" id="IPR050058">
    <property type="entry name" value="Ala-tRNA_ligase"/>
</dbReference>
<dbReference type="EC" id="6.1.1.7" evidence="2"/>
<evidence type="ECO:0000256" key="7">
    <source>
        <dbReference type="ARBA" id="ARBA00022741"/>
    </source>
</evidence>
<keyword evidence="4 15" id="KW-0820">tRNA-binding</keyword>
<dbReference type="Gene3D" id="2.40.30.130">
    <property type="match status" value="1"/>
</dbReference>
<accession>A0AAV8WGH3</accession>
<evidence type="ECO:0000313" key="17">
    <source>
        <dbReference type="EMBL" id="KAJ8925311.1"/>
    </source>
</evidence>
<dbReference type="InterPro" id="IPR045864">
    <property type="entry name" value="aa-tRNA-synth_II/BPL/LPL"/>
</dbReference>
<dbReference type="InterPro" id="IPR002318">
    <property type="entry name" value="Ala-tRNA-lgiase_IIc"/>
</dbReference>
<dbReference type="GO" id="GO:0005524">
    <property type="term" value="F:ATP binding"/>
    <property type="evidence" value="ECO:0007669"/>
    <property type="project" value="UniProtKB-UniRule"/>
</dbReference>
<evidence type="ECO:0000313" key="18">
    <source>
        <dbReference type="Proteomes" id="UP001159042"/>
    </source>
</evidence>
<dbReference type="InterPro" id="IPR018165">
    <property type="entry name" value="Ala-tRNA-synth_IIc_core"/>
</dbReference>
<evidence type="ECO:0000256" key="15">
    <source>
        <dbReference type="HAMAP-Rule" id="MF_03133"/>
    </source>
</evidence>
<feature type="binding site" evidence="15">
    <location>
        <position position="642"/>
    </location>
    <ligand>
        <name>Zn(2+)</name>
        <dbReference type="ChEBI" id="CHEBI:29105"/>
    </ligand>
</feature>
<dbReference type="FunFam" id="3.30.980.10:FF:000004">
    <property type="entry name" value="Alanine--tRNA ligase, cytoplasmic"/>
    <property type="match status" value="1"/>
</dbReference>
<keyword evidence="7 15" id="KW-0547">Nucleotide-binding</keyword>
<dbReference type="GO" id="GO:0000049">
    <property type="term" value="F:tRNA binding"/>
    <property type="evidence" value="ECO:0007669"/>
    <property type="project" value="UniProtKB-KW"/>
</dbReference>
<dbReference type="Proteomes" id="UP001159042">
    <property type="component" value="Unassembled WGS sequence"/>
</dbReference>
<feature type="binding site" evidence="15">
    <location>
        <position position="638"/>
    </location>
    <ligand>
        <name>Zn(2+)</name>
        <dbReference type="ChEBI" id="CHEBI:29105"/>
    </ligand>
</feature>